<name>A0A160T1Q9_9CHLR</name>
<dbReference type="Gene3D" id="3.40.50.1580">
    <property type="entry name" value="Nucleoside phosphorylase domain"/>
    <property type="match status" value="1"/>
</dbReference>
<accession>A0A160T1Q9</accession>
<dbReference type="PANTHER" id="PTHR43691">
    <property type="entry name" value="URIDINE PHOSPHORYLASE"/>
    <property type="match status" value="1"/>
</dbReference>
<protein>
    <recommendedName>
        <fullName evidence="2">Uridine phosphorylase</fullName>
        <ecNumber evidence="1">2.4.2.3</ecNumber>
    </recommendedName>
</protein>
<dbReference type="InterPro" id="IPR035994">
    <property type="entry name" value="Nucleoside_phosphorylase_sf"/>
</dbReference>
<reference evidence="5" key="1">
    <citation type="submission" date="2016-01" db="EMBL/GenBank/DDBJ databases">
        <authorList>
            <person name="Mcilroy J.S."/>
            <person name="Karst M S."/>
            <person name="Albertsen M."/>
        </authorList>
    </citation>
    <scope>NUCLEOTIDE SEQUENCE</scope>
    <source>
        <strain evidence="5">Cfx-K</strain>
    </source>
</reference>
<dbReference type="AlphaFoldDB" id="A0A160T1Q9"/>
<dbReference type="EC" id="2.4.2.3" evidence="1"/>
<dbReference type="CDD" id="cd17767">
    <property type="entry name" value="UP_EcUdp-like"/>
    <property type="match status" value="1"/>
</dbReference>
<dbReference type="PANTHER" id="PTHR43691:SF11">
    <property type="entry name" value="FI09636P-RELATED"/>
    <property type="match status" value="1"/>
</dbReference>
<dbReference type="OrthoDB" id="7945729at2"/>
<evidence type="ECO:0000256" key="2">
    <source>
        <dbReference type="ARBA" id="ARBA00021980"/>
    </source>
</evidence>
<organism evidence="5 6">
    <name type="scientific">Candidatus Promineifilum breve</name>
    <dbReference type="NCBI Taxonomy" id="1806508"/>
    <lineage>
        <taxon>Bacteria</taxon>
        <taxon>Bacillati</taxon>
        <taxon>Chloroflexota</taxon>
        <taxon>Ardenticatenia</taxon>
        <taxon>Candidatus Promineifilales</taxon>
        <taxon>Candidatus Promineifilaceae</taxon>
        <taxon>Candidatus Promineifilum</taxon>
    </lineage>
</organism>
<proteinExistence type="predicted"/>
<dbReference type="Pfam" id="PF01048">
    <property type="entry name" value="PNP_UDP_1"/>
    <property type="match status" value="1"/>
</dbReference>
<keyword evidence="6" id="KW-1185">Reference proteome</keyword>
<evidence type="ECO:0000256" key="1">
    <source>
        <dbReference type="ARBA" id="ARBA00011888"/>
    </source>
</evidence>
<comment type="catalytic activity">
    <reaction evidence="3">
        <text>uridine + phosphate = alpha-D-ribose 1-phosphate + uracil</text>
        <dbReference type="Rhea" id="RHEA:24388"/>
        <dbReference type="ChEBI" id="CHEBI:16704"/>
        <dbReference type="ChEBI" id="CHEBI:17568"/>
        <dbReference type="ChEBI" id="CHEBI:43474"/>
        <dbReference type="ChEBI" id="CHEBI:57720"/>
        <dbReference type="EC" id="2.4.2.3"/>
    </reaction>
</comment>
<evidence type="ECO:0000259" key="4">
    <source>
        <dbReference type="Pfam" id="PF01048"/>
    </source>
</evidence>
<dbReference type="EMBL" id="LN890655">
    <property type="protein sequence ID" value="CUS03119.2"/>
    <property type="molecule type" value="Genomic_DNA"/>
</dbReference>
<dbReference type="GO" id="GO:0009116">
    <property type="term" value="P:nucleoside metabolic process"/>
    <property type="evidence" value="ECO:0007669"/>
    <property type="project" value="InterPro"/>
</dbReference>
<dbReference type="SUPFAM" id="SSF53167">
    <property type="entry name" value="Purine and uridine phosphorylases"/>
    <property type="match status" value="1"/>
</dbReference>
<gene>
    <name evidence="5" type="primary">udp</name>
    <name evidence="5" type="ORF">CFX0092_A1241</name>
</gene>
<keyword evidence="5" id="KW-0328">Glycosyltransferase</keyword>
<dbReference type="Proteomes" id="UP000215027">
    <property type="component" value="Chromosome I"/>
</dbReference>
<evidence type="ECO:0000313" key="6">
    <source>
        <dbReference type="Proteomes" id="UP000215027"/>
    </source>
</evidence>
<dbReference type="InterPro" id="IPR000845">
    <property type="entry name" value="Nucleoside_phosphorylase_d"/>
</dbReference>
<dbReference type="KEGG" id="pbf:CFX0092_A1241"/>
<dbReference type="RefSeq" id="WP_095042657.1">
    <property type="nucleotide sequence ID" value="NZ_LN890655.1"/>
</dbReference>
<evidence type="ECO:0000313" key="5">
    <source>
        <dbReference type="EMBL" id="CUS03119.2"/>
    </source>
</evidence>
<keyword evidence="5" id="KW-0808">Transferase</keyword>
<feature type="domain" description="Nucleoside phosphorylase" evidence="4">
    <location>
        <begin position="19"/>
        <end position="233"/>
    </location>
</feature>
<dbReference type="GO" id="GO:0004850">
    <property type="term" value="F:uridine phosphorylase activity"/>
    <property type="evidence" value="ECO:0007669"/>
    <property type="project" value="UniProtKB-EC"/>
</dbReference>
<evidence type="ECO:0000256" key="3">
    <source>
        <dbReference type="ARBA" id="ARBA00048447"/>
    </source>
</evidence>
<dbReference type="GO" id="GO:0005829">
    <property type="term" value="C:cytosol"/>
    <property type="evidence" value="ECO:0007669"/>
    <property type="project" value="TreeGrafter"/>
</dbReference>
<sequence>MPLTELPITGLPVGGVSPRVIVCGDPARADRIAERLDGPAPLSHRREYRAHRGAYRGLPITVCSHGIGAPGAAIAFEELIAAGARTILRVGTCGGMQADIHAGQLVIATAAVDNTGYGRETVPVGYPAAADPALTLALLRAAGETARAGIVLSRDSFYAGVAVAGAPDYRALAQARVLAVEMECAALFLVGSLRGARTAAILVVDGNVLETAESMESYQPGRDVVQAALDTAITAALEALCSPA</sequence>